<keyword evidence="2" id="KW-1185">Reference proteome</keyword>
<evidence type="ECO:0000313" key="1">
    <source>
        <dbReference type="EMBL" id="KAJ7704779.1"/>
    </source>
</evidence>
<proteinExistence type="predicted"/>
<sequence length="72" mass="8106">TVRRNSTAPDLMEALQMLKFSIKKGRALNFMVGTSRDEEIALMETETEERGLVPEDLMGYSSFRVQLGVVLV</sequence>
<dbReference type="Proteomes" id="UP001221757">
    <property type="component" value="Unassembled WGS sequence"/>
</dbReference>
<reference evidence="1" key="1">
    <citation type="submission" date="2023-03" db="EMBL/GenBank/DDBJ databases">
        <title>Massive genome expansion in bonnet fungi (Mycena s.s.) driven by repeated elements and novel gene families across ecological guilds.</title>
        <authorList>
            <consortium name="Lawrence Berkeley National Laboratory"/>
            <person name="Harder C.B."/>
            <person name="Miyauchi S."/>
            <person name="Viragh M."/>
            <person name="Kuo A."/>
            <person name="Thoen E."/>
            <person name="Andreopoulos B."/>
            <person name="Lu D."/>
            <person name="Skrede I."/>
            <person name="Drula E."/>
            <person name="Henrissat B."/>
            <person name="Morin E."/>
            <person name="Kohler A."/>
            <person name="Barry K."/>
            <person name="LaButti K."/>
            <person name="Morin E."/>
            <person name="Salamov A."/>
            <person name="Lipzen A."/>
            <person name="Mereny Z."/>
            <person name="Hegedus B."/>
            <person name="Baldrian P."/>
            <person name="Stursova M."/>
            <person name="Weitz H."/>
            <person name="Taylor A."/>
            <person name="Grigoriev I.V."/>
            <person name="Nagy L.G."/>
            <person name="Martin F."/>
            <person name="Kauserud H."/>
        </authorList>
    </citation>
    <scope>NUCLEOTIDE SEQUENCE</scope>
    <source>
        <strain evidence="1">CBHHK067</strain>
    </source>
</reference>
<feature type="non-terminal residue" evidence="1">
    <location>
        <position position="1"/>
    </location>
</feature>
<comment type="caution">
    <text evidence="1">The sequence shown here is derived from an EMBL/GenBank/DDBJ whole genome shotgun (WGS) entry which is preliminary data.</text>
</comment>
<dbReference type="EMBL" id="JARKIE010000009">
    <property type="protein sequence ID" value="KAJ7704779.1"/>
    <property type="molecule type" value="Genomic_DNA"/>
</dbReference>
<evidence type="ECO:0000313" key="2">
    <source>
        <dbReference type="Proteomes" id="UP001221757"/>
    </source>
</evidence>
<protein>
    <submittedName>
        <fullName evidence="1">Uncharacterized protein</fullName>
    </submittedName>
</protein>
<name>A0AAD7GT55_MYCRO</name>
<accession>A0AAD7GT55</accession>
<gene>
    <name evidence="1" type="ORF">B0H17DRAFT_920910</name>
</gene>
<dbReference type="AlphaFoldDB" id="A0AAD7GT55"/>
<organism evidence="1 2">
    <name type="scientific">Mycena rosella</name>
    <name type="common">Pink bonnet</name>
    <name type="synonym">Agaricus rosellus</name>
    <dbReference type="NCBI Taxonomy" id="1033263"/>
    <lineage>
        <taxon>Eukaryota</taxon>
        <taxon>Fungi</taxon>
        <taxon>Dikarya</taxon>
        <taxon>Basidiomycota</taxon>
        <taxon>Agaricomycotina</taxon>
        <taxon>Agaricomycetes</taxon>
        <taxon>Agaricomycetidae</taxon>
        <taxon>Agaricales</taxon>
        <taxon>Marasmiineae</taxon>
        <taxon>Mycenaceae</taxon>
        <taxon>Mycena</taxon>
    </lineage>
</organism>